<gene>
    <name evidence="1" type="ORF">ABT39_MTgene5960</name>
</gene>
<protein>
    <submittedName>
        <fullName evidence="1">Uncharacterized protein</fullName>
    </submittedName>
</protein>
<proteinExistence type="predicted"/>
<keyword evidence="1" id="KW-0496">Mitochondrion</keyword>
<dbReference type="AlphaFoldDB" id="A0A124GMW9"/>
<dbReference type="EMBL" id="LKAM01000008">
    <property type="protein sequence ID" value="KUM46956.1"/>
    <property type="molecule type" value="Genomic_DNA"/>
</dbReference>
<name>A0A124GMW9_PICGL</name>
<organism evidence="1">
    <name type="scientific">Picea glauca</name>
    <name type="common">White spruce</name>
    <name type="synonym">Pinus glauca</name>
    <dbReference type="NCBI Taxonomy" id="3330"/>
    <lineage>
        <taxon>Eukaryota</taxon>
        <taxon>Viridiplantae</taxon>
        <taxon>Streptophyta</taxon>
        <taxon>Embryophyta</taxon>
        <taxon>Tracheophyta</taxon>
        <taxon>Spermatophyta</taxon>
        <taxon>Pinopsida</taxon>
        <taxon>Pinidae</taxon>
        <taxon>Conifers I</taxon>
        <taxon>Pinales</taxon>
        <taxon>Pinaceae</taxon>
        <taxon>Picea</taxon>
    </lineage>
</organism>
<sequence>MTGIIATPNDSVPPTHTFCPYGAADPTTTEIKGCSRNASHEIVYMHSSRGIAIILWDSYHVQSVELGKMPQTYLVHPVPKSLIYLVRPHQRN</sequence>
<reference evidence="1" key="1">
    <citation type="journal article" date="2015" name="Genome Biol. Evol.">
        <title>Organellar Genomes of White Spruce (Picea glauca): Assembly and Annotation.</title>
        <authorList>
            <person name="Jackman S.D."/>
            <person name="Warren R.L."/>
            <person name="Gibb E.A."/>
            <person name="Vandervalk B.P."/>
            <person name="Mohamadi H."/>
            <person name="Chu J."/>
            <person name="Raymond A."/>
            <person name="Pleasance S."/>
            <person name="Coope R."/>
            <person name="Wildung M.R."/>
            <person name="Ritland C.E."/>
            <person name="Bousquet J."/>
            <person name="Jones S.J."/>
            <person name="Bohlmann J."/>
            <person name="Birol I."/>
        </authorList>
    </citation>
    <scope>NUCLEOTIDE SEQUENCE [LARGE SCALE GENOMIC DNA]</scope>
    <source>
        <tissue evidence="1">Flushing bud</tissue>
    </source>
</reference>
<comment type="caution">
    <text evidence="1">The sequence shown here is derived from an EMBL/GenBank/DDBJ whole genome shotgun (WGS) entry which is preliminary data.</text>
</comment>
<accession>A0A124GMW9</accession>
<evidence type="ECO:0000313" key="1">
    <source>
        <dbReference type="EMBL" id="KUM46956.1"/>
    </source>
</evidence>
<geneLocation type="mitochondrion" evidence="1"/>